<dbReference type="Proteomes" id="UP000008281">
    <property type="component" value="Unassembled WGS sequence"/>
</dbReference>
<keyword evidence="2" id="KW-1185">Reference proteome</keyword>
<accession>E3MLI6</accession>
<dbReference type="InParanoid" id="E3MLI6"/>
<gene>
    <name evidence="1" type="ORF">CRE_31195</name>
</gene>
<sequence length="132" mass="15877">MCAGLRHSFVNDFYRILGLFLYYKDWYVNSFITSKITCYCFSDWLLLLTCRTPVVFSGNYCLANNSKKFWHQLAPIRQPFRVFWTQKRKFSTRNNIATTYFCYQSLPADWLDNMARLLQFAYLELKKLKAEQ</sequence>
<dbReference type="EMBL" id="DS268455">
    <property type="protein sequence ID" value="EFP04563.1"/>
    <property type="molecule type" value="Genomic_DNA"/>
</dbReference>
<evidence type="ECO:0000313" key="1">
    <source>
        <dbReference type="EMBL" id="EFP04563.1"/>
    </source>
</evidence>
<dbReference type="HOGENOM" id="CLU_1919020_0_0_1"/>
<name>E3MLI6_CAERE</name>
<organism evidence="2">
    <name type="scientific">Caenorhabditis remanei</name>
    <name type="common">Caenorhabditis vulgaris</name>
    <dbReference type="NCBI Taxonomy" id="31234"/>
    <lineage>
        <taxon>Eukaryota</taxon>
        <taxon>Metazoa</taxon>
        <taxon>Ecdysozoa</taxon>
        <taxon>Nematoda</taxon>
        <taxon>Chromadorea</taxon>
        <taxon>Rhabditida</taxon>
        <taxon>Rhabditina</taxon>
        <taxon>Rhabditomorpha</taxon>
        <taxon>Rhabditoidea</taxon>
        <taxon>Rhabditidae</taxon>
        <taxon>Peloderinae</taxon>
        <taxon>Caenorhabditis</taxon>
    </lineage>
</organism>
<dbReference type="AlphaFoldDB" id="E3MLI6"/>
<proteinExistence type="predicted"/>
<reference evidence="1" key="1">
    <citation type="submission" date="2007-07" db="EMBL/GenBank/DDBJ databases">
        <title>PCAP assembly of the Caenorhabditis remanei genome.</title>
        <authorList>
            <consortium name="The Caenorhabditis remanei Sequencing Consortium"/>
            <person name="Wilson R.K."/>
        </authorList>
    </citation>
    <scope>NUCLEOTIDE SEQUENCE [LARGE SCALE GENOMIC DNA]</scope>
    <source>
        <strain evidence="1">PB4641</strain>
    </source>
</reference>
<protein>
    <submittedName>
        <fullName evidence="1">Uncharacterized protein</fullName>
    </submittedName>
</protein>
<evidence type="ECO:0000313" key="2">
    <source>
        <dbReference type="Proteomes" id="UP000008281"/>
    </source>
</evidence>